<keyword evidence="10 16" id="KW-0175">Coiled coil</keyword>
<feature type="binding site" evidence="14">
    <location>
        <begin position="203"/>
        <end position="210"/>
    </location>
    <ligand>
        <name>ATP</name>
        <dbReference type="ChEBI" id="CHEBI:30616"/>
    </ligand>
</feature>
<protein>
    <recommendedName>
        <fullName evidence="15">Kinesin-like protein</fullName>
    </recommendedName>
</protein>
<feature type="compositionally biased region" description="Basic residues" evidence="17">
    <location>
        <begin position="736"/>
        <end position="748"/>
    </location>
</feature>
<evidence type="ECO:0000256" key="1">
    <source>
        <dbReference type="ARBA" id="ARBA00004211"/>
    </source>
</evidence>
<dbReference type="PANTHER" id="PTHR47969:SF21">
    <property type="entry name" value="KINESIN-LIKE PROTEIN"/>
    <property type="match status" value="1"/>
</dbReference>
<keyword evidence="5 18" id="KW-0812">Transmembrane</keyword>
<dbReference type="InterPro" id="IPR027417">
    <property type="entry name" value="P-loop_NTPase"/>
</dbReference>
<evidence type="ECO:0000256" key="17">
    <source>
        <dbReference type="SAM" id="MobiDB-lite"/>
    </source>
</evidence>
<evidence type="ECO:0000256" key="14">
    <source>
        <dbReference type="PROSITE-ProRule" id="PRU00283"/>
    </source>
</evidence>
<reference evidence="20 21" key="1">
    <citation type="submission" date="2021-04" db="EMBL/GenBank/DDBJ databases">
        <authorList>
            <person name="Bliznina A."/>
        </authorList>
    </citation>
    <scope>NUCLEOTIDE SEQUENCE [LARGE SCALE GENOMIC DNA]</scope>
</reference>
<evidence type="ECO:0000256" key="11">
    <source>
        <dbReference type="ARBA" id="ARBA00023136"/>
    </source>
</evidence>
<keyword evidence="12 14" id="KW-0505">Motor protein</keyword>
<evidence type="ECO:0000259" key="19">
    <source>
        <dbReference type="PROSITE" id="PS50067"/>
    </source>
</evidence>
<organism evidence="20 21">
    <name type="scientific">Oikopleura dioica</name>
    <name type="common">Tunicate</name>
    <dbReference type="NCBI Taxonomy" id="34765"/>
    <lineage>
        <taxon>Eukaryota</taxon>
        <taxon>Metazoa</taxon>
        <taxon>Chordata</taxon>
        <taxon>Tunicata</taxon>
        <taxon>Appendicularia</taxon>
        <taxon>Copelata</taxon>
        <taxon>Oikopleuridae</taxon>
        <taxon>Oikopleura</taxon>
    </lineage>
</organism>
<keyword evidence="4" id="KW-0963">Cytoplasm</keyword>
<evidence type="ECO:0000313" key="21">
    <source>
        <dbReference type="Proteomes" id="UP001158576"/>
    </source>
</evidence>
<evidence type="ECO:0000256" key="4">
    <source>
        <dbReference type="ARBA" id="ARBA00022490"/>
    </source>
</evidence>
<keyword evidence="13" id="KW-0206">Cytoskeleton</keyword>
<evidence type="ECO:0000256" key="18">
    <source>
        <dbReference type="SAM" id="Phobius"/>
    </source>
</evidence>
<dbReference type="PANTHER" id="PTHR47969">
    <property type="entry name" value="CHROMOSOME-ASSOCIATED KINESIN KIF4A-RELATED"/>
    <property type="match status" value="1"/>
</dbReference>
<keyword evidence="9 18" id="KW-1133">Transmembrane helix</keyword>
<feature type="region of interest" description="Disordered" evidence="17">
    <location>
        <begin position="1"/>
        <end position="38"/>
    </location>
</feature>
<feature type="region of interest" description="Disordered" evidence="17">
    <location>
        <begin position="727"/>
        <end position="756"/>
    </location>
</feature>
<comment type="subcellular location">
    <subcellularLocation>
        <location evidence="2">Cytoplasm</location>
        <location evidence="2">Cytoskeleton</location>
    </subcellularLocation>
    <subcellularLocation>
        <location evidence="1">Membrane</location>
        <topology evidence="1">Single-pass type IV membrane protein</topology>
    </subcellularLocation>
</comment>
<dbReference type="PRINTS" id="PR00380">
    <property type="entry name" value="KINESINHEAVY"/>
</dbReference>
<dbReference type="InterPro" id="IPR019821">
    <property type="entry name" value="Kinesin_motor_CS"/>
</dbReference>
<evidence type="ECO:0000256" key="2">
    <source>
        <dbReference type="ARBA" id="ARBA00004245"/>
    </source>
</evidence>
<dbReference type="Gene3D" id="3.40.850.10">
    <property type="entry name" value="Kinesin motor domain"/>
    <property type="match status" value="1"/>
</dbReference>
<dbReference type="PROSITE" id="PS00411">
    <property type="entry name" value="KINESIN_MOTOR_1"/>
    <property type="match status" value="1"/>
</dbReference>
<proteinExistence type="inferred from homology"/>
<evidence type="ECO:0000256" key="12">
    <source>
        <dbReference type="ARBA" id="ARBA00023175"/>
    </source>
</evidence>
<evidence type="ECO:0000256" key="5">
    <source>
        <dbReference type="ARBA" id="ARBA00022692"/>
    </source>
</evidence>
<keyword evidence="11 18" id="KW-0472">Membrane</keyword>
<evidence type="ECO:0000256" key="3">
    <source>
        <dbReference type="ARBA" id="ARBA00022448"/>
    </source>
</evidence>
<comment type="similarity">
    <text evidence="14 15">Belongs to the TRAFAC class myosin-kinesin ATPase superfamily. Kinesin family.</text>
</comment>
<name>A0ABN7T3X4_OIKDI</name>
<keyword evidence="21" id="KW-1185">Reference proteome</keyword>
<evidence type="ECO:0000256" key="15">
    <source>
        <dbReference type="RuleBase" id="RU000394"/>
    </source>
</evidence>
<evidence type="ECO:0000313" key="20">
    <source>
        <dbReference type="EMBL" id="CAG5112365.1"/>
    </source>
</evidence>
<dbReference type="SUPFAM" id="SSF52540">
    <property type="entry name" value="P-loop containing nucleoside triphosphate hydrolases"/>
    <property type="match status" value="1"/>
</dbReference>
<dbReference type="InterPro" id="IPR001752">
    <property type="entry name" value="Kinesin_motor_dom"/>
</dbReference>
<evidence type="ECO:0000256" key="16">
    <source>
        <dbReference type="SAM" id="Coils"/>
    </source>
</evidence>
<feature type="coiled-coil region" evidence="16">
    <location>
        <begin position="460"/>
        <end position="657"/>
    </location>
</feature>
<evidence type="ECO:0000256" key="6">
    <source>
        <dbReference type="ARBA" id="ARBA00022701"/>
    </source>
</evidence>
<evidence type="ECO:0000256" key="13">
    <source>
        <dbReference type="ARBA" id="ARBA00023212"/>
    </source>
</evidence>
<accession>A0ABN7T3X4</accession>
<feature type="transmembrane region" description="Helical" evidence="18">
    <location>
        <begin position="102"/>
        <end position="121"/>
    </location>
</feature>
<gene>
    <name evidence="20" type="ORF">OKIOD_LOCUS15353</name>
</gene>
<evidence type="ECO:0000256" key="10">
    <source>
        <dbReference type="ARBA" id="ARBA00023054"/>
    </source>
</evidence>
<dbReference type="Proteomes" id="UP001158576">
    <property type="component" value="Chromosome 2"/>
</dbReference>
<dbReference type="Pfam" id="PF03908">
    <property type="entry name" value="Sec20"/>
    <property type="match status" value="1"/>
</dbReference>
<evidence type="ECO:0000256" key="8">
    <source>
        <dbReference type="ARBA" id="ARBA00022840"/>
    </source>
</evidence>
<keyword evidence="8 14" id="KW-0067">ATP-binding</keyword>
<sequence length="756" mass="85692">MKSAEARLQNLDRNSLLGDNSKKPAAKSGPKISNGEAKTRLRQVNHLVGNILNQGQRAQEQLVDSSYVLRGTKGDLASGSDHLKNSKRLLEKLKRRKKTDQLIFFLCLAFFFATCLMSDNVKVIVRCRPLNSKEKSGGYKEAVQCDEVNGRVLIERPNDPPKSFTFDHVFGKDSRQVDVYNLTSRPIVDFVCEGYNGTIFAYGQTGTGKTFTMEGVRSNPELKGIIPNSFAHIFSHISKIGDSDHTFLIRVSYLEIYNEEIRDLLGKDQKKRLEIKERPDVGIYVKDKKEFAVNSAEHMEKIMSQGNQNRSVGATLMNADSSRSHAIFTITIESMDKGPDGQQRVRKGQLHMVDLAGSERQAKTGATGDRLKEATKINLSLSTLGNVISALVDGKSSFIPYRNSKLTRLLQDSLGGNSKTLMIATFGPANYNFEETISTLRYANRAKNIKNSAVINEDPKDALLRQMQEELDALKKQLEKVGEGGGVPTDQLAQMSIEIMKQRENLEKDRELAEKDKLKAMNSLKKKEAEIKKTESEQAELEAKMAQINQKVVHGGVNLLEKDEEQQKLLEDSNKELQQKIASQEDMKKRIVEVDFTLEDINKKYSSLQEEASEKTRKLKKIWTMFNAAKSELADIEAENAREIESMLDNIRELEQSLQLKQLIIRRLIPPEMQQLIEENMSWNDMIGEWQVKGIAYTGNNMMKRRETPPPEPEEFDEEQAYLVYGDPIMPSARPRTSKKSRKKKKSSRNYELEQL</sequence>
<dbReference type="InterPro" id="IPR027640">
    <property type="entry name" value="Kinesin-like_fam"/>
</dbReference>
<keyword evidence="6 15" id="KW-0493">Microtubule</keyword>
<evidence type="ECO:0000256" key="9">
    <source>
        <dbReference type="ARBA" id="ARBA00022989"/>
    </source>
</evidence>
<dbReference type="InterPro" id="IPR056173">
    <property type="entry name" value="Sec20_C"/>
</dbReference>
<keyword evidence="7 14" id="KW-0547">Nucleotide-binding</keyword>
<dbReference type="SMART" id="SM00129">
    <property type="entry name" value="KISc"/>
    <property type="match status" value="1"/>
</dbReference>
<dbReference type="Pfam" id="PF00225">
    <property type="entry name" value="Kinesin"/>
    <property type="match status" value="1"/>
</dbReference>
<dbReference type="PROSITE" id="PS50067">
    <property type="entry name" value="KINESIN_MOTOR_2"/>
    <property type="match status" value="1"/>
</dbReference>
<dbReference type="InterPro" id="IPR036961">
    <property type="entry name" value="Kinesin_motor_dom_sf"/>
</dbReference>
<dbReference type="EMBL" id="OU015567">
    <property type="protein sequence ID" value="CAG5112365.1"/>
    <property type="molecule type" value="Genomic_DNA"/>
</dbReference>
<keyword evidence="3" id="KW-0813">Transport</keyword>
<feature type="domain" description="Kinesin motor" evidence="19">
    <location>
        <begin position="120"/>
        <end position="449"/>
    </location>
</feature>
<evidence type="ECO:0000256" key="7">
    <source>
        <dbReference type="ARBA" id="ARBA00022741"/>
    </source>
</evidence>